<feature type="domain" description="Far11/STRP C-terminal" evidence="8">
    <location>
        <begin position="779"/>
        <end position="1184"/>
    </location>
</feature>
<keyword evidence="4 9" id="KW-0689">Ribosomal protein</keyword>
<dbReference type="GO" id="GO:0005840">
    <property type="term" value="C:ribosome"/>
    <property type="evidence" value="ECO:0007669"/>
    <property type="project" value="UniProtKB-KW"/>
</dbReference>
<dbReference type="InterPro" id="IPR018271">
    <property type="entry name" value="Ribosomal_uS14_CS"/>
</dbReference>
<dbReference type="InterPro" id="IPR012486">
    <property type="entry name" value="Far11/STRP_N"/>
</dbReference>
<dbReference type="GO" id="GO:1990904">
    <property type="term" value="C:ribonucleoprotein complex"/>
    <property type="evidence" value="ECO:0007669"/>
    <property type="project" value="UniProtKB-KW"/>
</dbReference>
<proteinExistence type="inferred from homology"/>
<feature type="domain" description="Far11/STRP N-terminal" evidence="7">
    <location>
        <begin position="388"/>
        <end position="676"/>
    </location>
</feature>
<evidence type="ECO:0000256" key="2">
    <source>
        <dbReference type="ARBA" id="ARBA00009083"/>
    </source>
</evidence>
<comment type="similarity">
    <text evidence="2">Belongs to the universal ribosomal protein uS14 family.</text>
</comment>
<accession>A0A0F8CW99</accession>
<dbReference type="GO" id="GO:0008270">
    <property type="term" value="F:zinc ion binding"/>
    <property type="evidence" value="ECO:0007669"/>
    <property type="project" value="InterPro"/>
</dbReference>
<evidence type="ECO:0000313" key="9">
    <source>
        <dbReference type="EMBL" id="KKF94952.1"/>
    </source>
</evidence>
<dbReference type="NCBIfam" id="NF004424">
    <property type="entry name" value="PRK05766.1"/>
    <property type="match status" value="1"/>
</dbReference>
<keyword evidence="3" id="KW-0862">Zinc</keyword>
<dbReference type="PROSITE" id="PS00527">
    <property type="entry name" value="RIBOSOMAL_S14"/>
    <property type="match status" value="1"/>
</dbReference>
<sequence length="1184" mass="131558">MFELPDAKRVRRHELNGSDSESHHSSDEEIDSIVREKLRTKLSSALEFSFDFVPAEKASKDASSSIDINMTDALGDEGDTDEPEEFEFRLFASDAAQATKVILESDTPVKLGEGAVLMPSRPLTYYLAPRATGKLRDQFDFAAVSGDEVMAYAQQRWWGCEMPWKVVAGIPAKCGLTLTRTTIATSSLAGSKGDAMRRRTRPCKKMRIKKHIKERSERAKREEEERRNMSKEELLRDKKKRANLAKKQRRKAKAKESKVNSRTETDAEVVAAAAAAATAAENNERSSDDVTGVAPEMIAGPPPPPPNSQQQQRPDFQTRMSRNRPQGQRPPNPSPNTTVSPWPPAPTPGRKSSIDGRMGPIPTEGPQDSLSLGQLKRIVAGFQRPEKMSCYDYTYNDFGSFAEEISEWFVDAVHDIDIAHLATWEDATTRLKDGVVRGALDVIKDGDISQRSPAIGSLTYIALGRWEDTAHKPAKSGSITPATEMQLEEMVAGISIMTKLGGLPIIWDTLLKMLHSVWDVANNVATMSEGELSDLSSDMMHLMTILYVAMQVFLSYPADVAAPIATQIIELKPPIVETLLIETTKRRFDDGDLLPQTQMLLLLWKSILVVFGGSKELLETKKAASESSLEDKAQNLILASPLDYHVFRDEIASKYPAYIPPHSNLPYDNIGKSLLSALSNQPQRNAMNGGIIPPAPGTQIEGSTSILNQPVHIATPAPSPPPSPAAGGKAIKKQNYQTNQDFPFLYPPLDATSNSAGGKGFAGEQWESVGRRWEGSELPTSIIEAGNLFSDRVRMSRAMRQMWEEREAFLKEDKGWDPVLKPSLEPDATDNADDNDDIESLDLSELTLEEKQELARVRKLMREEEDGECVTRDELGLPEVPIDLGPNPEMMMSETKRRLLAVDSFYRQGLPYFQSLVIVLLKTIMANVSSLPVPVPQSAHPVGLKMANSVQETHRTPEEMDRAKGHEVTAKAVTGILILLLKWFKVSHVLKFEYLTQLLLDSNYLPLVLKFFIHQEIANVVESKTDRPENFFFHMCNVQAKAGASESESDSESDSEARDKPENSLEDSSRKPENEAEAGSSEDDAIPPPIKRRRSPPLAPLNTSAPLNSNNPRPEVDELGFPVNAEHIMSHESVWNSRPRTYGKGSRSCRVCKHRAGLIRKYGLDLCRQCFREKAKDIGFNKFR</sequence>
<evidence type="ECO:0000259" key="7">
    <source>
        <dbReference type="SMART" id="SM01292"/>
    </source>
</evidence>
<dbReference type="InterPro" id="IPR043140">
    <property type="entry name" value="Ribosomal_uS14_sf"/>
</dbReference>
<dbReference type="AlphaFoldDB" id="A0A0F8CW99"/>
<dbReference type="GO" id="GO:0007010">
    <property type="term" value="P:cytoskeleton organization"/>
    <property type="evidence" value="ECO:0007669"/>
    <property type="project" value="TreeGrafter"/>
</dbReference>
<feature type="compositionally biased region" description="Polar residues" evidence="6">
    <location>
        <begin position="1101"/>
        <end position="1112"/>
    </location>
</feature>
<dbReference type="GO" id="GO:0003735">
    <property type="term" value="F:structural constituent of ribosome"/>
    <property type="evidence" value="ECO:0007669"/>
    <property type="project" value="InterPro"/>
</dbReference>
<feature type="region of interest" description="Disordered" evidence="6">
    <location>
        <begin position="1"/>
        <end position="30"/>
    </location>
</feature>
<dbReference type="Pfam" id="PF11882">
    <property type="entry name" value="DUF3402"/>
    <property type="match status" value="1"/>
</dbReference>
<dbReference type="InterPro" id="IPR040185">
    <property type="entry name" value="Far11/STRP"/>
</dbReference>
<feature type="region of interest" description="Disordered" evidence="6">
    <location>
        <begin position="210"/>
        <end position="370"/>
    </location>
</feature>
<reference evidence="9 10" key="1">
    <citation type="submission" date="2015-04" db="EMBL/GenBank/DDBJ databases">
        <title>Genome sequence of Ceratocystis platani, a major pathogen of plane trees.</title>
        <authorList>
            <person name="Belbahri L."/>
        </authorList>
    </citation>
    <scope>NUCLEOTIDE SEQUENCE [LARGE SCALE GENOMIC DNA]</scope>
    <source>
        <strain evidence="9 10">CFO</strain>
    </source>
</reference>
<dbReference type="Pfam" id="PF07923">
    <property type="entry name" value="N1221"/>
    <property type="match status" value="1"/>
</dbReference>
<comment type="caution">
    <text evidence="9">The sequence shown here is derived from an EMBL/GenBank/DDBJ whole genome shotgun (WGS) entry which is preliminary data.</text>
</comment>
<dbReference type="InterPro" id="IPR021819">
    <property type="entry name" value="Far11/STRP_C"/>
</dbReference>
<comment type="cofactor">
    <cofactor evidence="1">
        <name>Zn(2+)</name>
        <dbReference type="ChEBI" id="CHEBI:29105"/>
    </cofactor>
</comment>
<gene>
    <name evidence="9" type="primary">RPS29</name>
    <name evidence="9" type="ORF">CFO_g2680</name>
</gene>
<organism evidence="9 10">
    <name type="scientific">Ceratocystis fimbriata f. sp. platani</name>
    <dbReference type="NCBI Taxonomy" id="88771"/>
    <lineage>
        <taxon>Eukaryota</taxon>
        <taxon>Fungi</taxon>
        <taxon>Dikarya</taxon>
        <taxon>Ascomycota</taxon>
        <taxon>Pezizomycotina</taxon>
        <taxon>Sordariomycetes</taxon>
        <taxon>Hypocreomycetidae</taxon>
        <taxon>Microascales</taxon>
        <taxon>Ceratocystidaceae</taxon>
        <taxon>Ceratocystis</taxon>
    </lineage>
</organism>
<keyword evidence="10" id="KW-1185">Reference proteome</keyword>
<dbReference type="InterPro" id="IPR018555">
    <property type="entry name" value="C630.06c-like"/>
</dbReference>
<dbReference type="Gene3D" id="4.10.830.10">
    <property type="entry name" value="30s Ribosomal Protein S14, Chain N"/>
    <property type="match status" value="1"/>
</dbReference>
<feature type="compositionally biased region" description="Basic and acidic residues" evidence="6">
    <location>
        <begin position="214"/>
        <end position="236"/>
    </location>
</feature>
<dbReference type="Pfam" id="PF09428">
    <property type="entry name" value="DUF2011"/>
    <property type="match status" value="1"/>
</dbReference>
<dbReference type="InterPro" id="IPR039744">
    <property type="entry name" value="RIbosomal_uS14_euk_arc"/>
</dbReference>
<dbReference type="OrthoDB" id="18234at2759"/>
<evidence type="ECO:0000256" key="6">
    <source>
        <dbReference type="SAM" id="MobiDB-lite"/>
    </source>
</evidence>
<dbReference type="Pfam" id="PF00253">
    <property type="entry name" value="Ribosomal_S14"/>
    <property type="match status" value="1"/>
</dbReference>
<protein>
    <submittedName>
        <fullName evidence="9">40S ribosomal protein S29</fullName>
    </submittedName>
</protein>
<name>A0A0F8CW99_CERFI</name>
<dbReference type="SMART" id="SM01292">
    <property type="entry name" value="N1221"/>
    <property type="match status" value="1"/>
</dbReference>
<evidence type="ECO:0000256" key="4">
    <source>
        <dbReference type="ARBA" id="ARBA00022980"/>
    </source>
</evidence>
<dbReference type="GO" id="GO:0006412">
    <property type="term" value="P:translation"/>
    <property type="evidence" value="ECO:0007669"/>
    <property type="project" value="InterPro"/>
</dbReference>
<evidence type="ECO:0000259" key="8">
    <source>
        <dbReference type="SMART" id="SM01293"/>
    </source>
</evidence>
<dbReference type="EMBL" id="LBBL01000127">
    <property type="protein sequence ID" value="KKF94952.1"/>
    <property type="molecule type" value="Genomic_DNA"/>
</dbReference>
<dbReference type="Proteomes" id="UP000034841">
    <property type="component" value="Unassembled WGS sequence"/>
</dbReference>
<feature type="compositionally biased region" description="Low complexity" evidence="6">
    <location>
        <begin position="268"/>
        <end position="281"/>
    </location>
</feature>
<evidence type="ECO:0000313" key="10">
    <source>
        <dbReference type="Proteomes" id="UP000034841"/>
    </source>
</evidence>
<dbReference type="GO" id="GO:0005829">
    <property type="term" value="C:cytosol"/>
    <property type="evidence" value="ECO:0007669"/>
    <property type="project" value="TreeGrafter"/>
</dbReference>
<evidence type="ECO:0000256" key="1">
    <source>
        <dbReference type="ARBA" id="ARBA00001947"/>
    </source>
</evidence>
<dbReference type="PANTHER" id="PTHR13239">
    <property type="entry name" value="PROTEIN REQUIRED FOR HYPHAL ANASTOMOSIS HAM-2"/>
    <property type="match status" value="1"/>
</dbReference>
<evidence type="ECO:0000256" key="3">
    <source>
        <dbReference type="ARBA" id="ARBA00022833"/>
    </source>
</evidence>
<feature type="region of interest" description="Disordered" evidence="6">
    <location>
        <begin position="1043"/>
        <end position="1118"/>
    </location>
</feature>
<feature type="compositionally biased region" description="Basic residues" evidence="6">
    <location>
        <begin position="237"/>
        <end position="253"/>
    </location>
</feature>
<evidence type="ECO:0000256" key="5">
    <source>
        <dbReference type="ARBA" id="ARBA00023274"/>
    </source>
</evidence>
<dbReference type="InterPro" id="IPR001209">
    <property type="entry name" value="Ribosomal_uS14"/>
</dbReference>
<keyword evidence="5" id="KW-0687">Ribonucleoprotein</keyword>
<feature type="compositionally biased region" description="Basic and acidic residues" evidence="6">
    <location>
        <begin position="1055"/>
        <end position="1074"/>
    </location>
</feature>
<dbReference type="SMART" id="SM01293">
    <property type="entry name" value="DUF3402"/>
    <property type="match status" value="1"/>
</dbReference>
<dbReference type="FunFam" id="4.10.830.10:FF:000002">
    <property type="entry name" value="40S ribosomal protein S29"/>
    <property type="match status" value="1"/>
</dbReference>
<dbReference type="PANTHER" id="PTHR13239:SF4">
    <property type="entry name" value="AT25231P"/>
    <property type="match status" value="1"/>
</dbReference>
<feature type="compositionally biased region" description="Basic and acidic residues" evidence="6">
    <location>
        <begin position="254"/>
        <end position="265"/>
    </location>
</feature>